<keyword evidence="1" id="KW-0812">Transmembrane</keyword>
<evidence type="ECO:0000256" key="1">
    <source>
        <dbReference type="SAM" id="Phobius"/>
    </source>
</evidence>
<comment type="caution">
    <text evidence="2">The sequence shown here is derived from an EMBL/GenBank/DDBJ whole genome shotgun (WGS) entry which is preliminary data.</text>
</comment>
<gene>
    <name evidence="2" type="ORF">H4Q32_013340</name>
</gene>
<keyword evidence="1" id="KW-1133">Transmembrane helix</keyword>
<protein>
    <submittedName>
        <fullName evidence="2">Myelin protein zero-like protein 3</fullName>
    </submittedName>
</protein>
<keyword evidence="3" id="KW-1185">Reference proteome</keyword>
<organism evidence="2 3">
    <name type="scientific">Labeo rohita</name>
    <name type="common">Indian major carp</name>
    <name type="synonym">Cyprinus rohita</name>
    <dbReference type="NCBI Taxonomy" id="84645"/>
    <lineage>
        <taxon>Eukaryota</taxon>
        <taxon>Metazoa</taxon>
        <taxon>Chordata</taxon>
        <taxon>Craniata</taxon>
        <taxon>Vertebrata</taxon>
        <taxon>Euteleostomi</taxon>
        <taxon>Actinopterygii</taxon>
        <taxon>Neopterygii</taxon>
        <taxon>Teleostei</taxon>
        <taxon>Ostariophysi</taxon>
        <taxon>Cypriniformes</taxon>
        <taxon>Cyprinidae</taxon>
        <taxon>Labeoninae</taxon>
        <taxon>Labeonini</taxon>
        <taxon>Labeo</taxon>
    </lineage>
</organism>
<dbReference type="Proteomes" id="UP000830375">
    <property type="component" value="Unassembled WGS sequence"/>
</dbReference>
<name>A0ABQ8M2H9_LABRO</name>
<proteinExistence type="predicted"/>
<sequence length="186" mass="21613">MFPCSSRVWVCQNTNQDIYQVGDKAVIHCKVDSDKEKVEECIFMWTIPYPDDKHTEDILNAEKYDRRIRLKTFNDTFSTVTLRNLSMNDNDNIKCITDCTVDGHLTRKTGEGITLRISNKKQEWDMTEKTQMVSTEIITDGFDELKSSLSWINVLLISINIVVFLVITAICISLVKMHRKYQFCMP</sequence>
<dbReference type="EMBL" id="JACTAM010000015">
    <property type="protein sequence ID" value="KAI2656412.1"/>
    <property type="molecule type" value="Genomic_DNA"/>
</dbReference>
<reference evidence="2 3" key="1">
    <citation type="submission" date="2022-01" db="EMBL/GenBank/DDBJ databases">
        <title>A high-quality chromosome-level genome assembly of rohu carp, Labeo rohita.</title>
        <authorList>
            <person name="Arick M.A. II"/>
            <person name="Hsu C.-Y."/>
            <person name="Magbanua Z."/>
            <person name="Pechanova O."/>
            <person name="Grover C."/>
            <person name="Miller E."/>
            <person name="Thrash A."/>
            <person name="Ezzel L."/>
            <person name="Alam S."/>
            <person name="Benzie J."/>
            <person name="Hamilton M."/>
            <person name="Karsi A."/>
            <person name="Lawrence M.L."/>
            <person name="Peterson D.G."/>
        </authorList>
    </citation>
    <scope>NUCLEOTIDE SEQUENCE [LARGE SCALE GENOMIC DNA]</scope>
    <source>
        <strain evidence="3">BAU-BD-2019</strain>
        <tissue evidence="2">Blood</tissue>
    </source>
</reference>
<evidence type="ECO:0000313" key="3">
    <source>
        <dbReference type="Proteomes" id="UP000830375"/>
    </source>
</evidence>
<feature type="transmembrane region" description="Helical" evidence="1">
    <location>
        <begin position="151"/>
        <end position="175"/>
    </location>
</feature>
<evidence type="ECO:0000313" key="2">
    <source>
        <dbReference type="EMBL" id="KAI2656412.1"/>
    </source>
</evidence>
<accession>A0ABQ8M2H9</accession>
<keyword evidence="1" id="KW-0472">Membrane</keyword>